<reference evidence="1 2" key="1">
    <citation type="journal article" date="2024" name="IMA Fungus">
        <title>IMA Genome - F19 : A genome assembly and annotation guide to empower mycologists, including annotated draft genome sequences of Ceratocystis pirilliformis, Diaporthe australafricana, Fusarium ophioides, Paecilomyces lecythidis, and Sporothrix stenoceras.</title>
        <authorList>
            <person name="Aylward J."/>
            <person name="Wilson A.M."/>
            <person name="Visagie C.M."/>
            <person name="Spraker J."/>
            <person name="Barnes I."/>
            <person name="Buitendag C."/>
            <person name="Ceriani C."/>
            <person name="Del Mar Angel L."/>
            <person name="du Plessis D."/>
            <person name="Fuchs T."/>
            <person name="Gasser K."/>
            <person name="Kramer D."/>
            <person name="Li W."/>
            <person name="Munsamy K."/>
            <person name="Piso A."/>
            <person name="Price J.L."/>
            <person name="Sonnekus B."/>
            <person name="Thomas C."/>
            <person name="van der Nest A."/>
            <person name="van Dijk A."/>
            <person name="van Heerden A."/>
            <person name="van Vuuren N."/>
            <person name="Yilmaz N."/>
            <person name="Duong T.A."/>
            <person name="van der Merwe N.A."/>
            <person name="Wingfield M.J."/>
            <person name="Wingfield B.D."/>
        </authorList>
    </citation>
    <scope>NUCLEOTIDE SEQUENCE [LARGE SCALE GENOMIC DNA]</scope>
    <source>
        <strain evidence="1 2">CMW 18167</strain>
    </source>
</reference>
<gene>
    <name evidence="1" type="ORF">Plec18167_002517</name>
</gene>
<organism evidence="1 2">
    <name type="scientific">Paecilomyces lecythidis</name>
    <dbReference type="NCBI Taxonomy" id="3004212"/>
    <lineage>
        <taxon>Eukaryota</taxon>
        <taxon>Fungi</taxon>
        <taxon>Dikarya</taxon>
        <taxon>Ascomycota</taxon>
        <taxon>Pezizomycotina</taxon>
        <taxon>Eurotiomycetes</taxon>
        <taxon>Eurotiomycetidae</taxon>
        <taxon>Eurotiales</taxon>
        <taxon>Thermoascaceae</taxon>
        <taxon>Paecilomyces</taxon>
    </lineage>
</organism>
<dbReference type="EMBL" id="JAVDPF010000005">
    <property type="protein sequence ID" value="KAL1883513.1"/>
    <property type="molecule type" value="Genomic_DNA"/>
</dbReference>
<dbReference type="Proteomes" id="UP001583193">
    <property type="component" value="Unassembled WGS sequence"/>
</dbReference>
<keyword evidence="2" id="KW-1185">Reference proteome</keyword>
<evidence type="ECO:0000313" key="2">
    <source>
        <dbReference type="Proteomes" id="UP001583193"/>
    </source>
</evidence>
<protein>
    <submittedName>
        <fullName evidence="1">Uncharacterized protein</fullName>
    </submittedName>
</protein>
<comment type="caution">
    <text evidence="1">The sequence shown here is derived from an EMBL/GenBank/DDBJ whole genome shotgun (WGS) entry which is preliminary data.</text>
</comment>
<sequence length="119" mass="13666">MKSMQPKYGGAEMVLAKIQKLEEEVYSSAGRHLQEIDAVGLPEDDILQDSREYLENLFPFPSSICSHMGLIRANGEFTRDQIPQDFVPMDDEWASWLFSENYSFVDLFDIYGRPPVPTE</sequence>
<evidence type="ECO:0000313" key="1">
    <source>
        <dbReference type="EMBL" id="KAL1883513.1"/>
    </source>
</evidence>
<name>A0ABR3Y6T0_9EURO</name>
<accession>A0ABR3Y6T0</accession>
<proteinExistence type="predicted"/>